<evidence type="ECO:0000313" key="1">
    <source>
        <dbReference type="EMBL" id="XBH20423.1"/>
    </source>
</evidence>
<dbReference type="AlphaFoldDB" id="A0AAU7DRI2"/>
<accession>A0AAU7DRI2</accession>
<dbReference type="InterPro" id="IPR046687">
    <property type="entry name" value="DUF6557"/>
</dbReference>
<sequence length="152" mass="17379">MDEQLITDSKTTLQELILRTQWADVQAKMLELYPDTKDLVEGYQSVFKKLRETKLSASADGMILCIEKEDELTDGEVDYDVFGFSPEDSTNYALDFSPWSEWLGYYCNAATLQSIGDPEFVAHCLRENTFYGFEDDEIQARKATLENPESDS</sequence>
<dbReference type="EMBL" id="CP146203">
    <property type="protein sequence ID" value="XBH20423.1"/>
    <property type="molecule type" value="Genomic_DNA"/>
</dbReference>
<proteinExistence type="predicted"/>
<gene>
    <name evidence="1" type="ORF">V5R04_09200</name>
</gene>
<reference evidence="1" key="1">
    <citation type="submission" date="2024-02" db="EMBL/GenBank/DDBJ databases">
        <title>Tomenella chthoni gen. nov. sp. nov., a member of the family Jonesiaceae isolated from bat guano.</title>
        <authorList>
            <person name="Miller S.L."/>
            <person name="King J."/>
            <person name="Sankaranarayanan K."/>
            <person name="Lawson P.A."/>
        </authorList>
    </citation>
    <scope>NUCLEOTIDE SEQUENCE</scope>
    <source>
        <strain evidence="1">BS-20</strain>
    </source>
</reference>
<dbReference type="Pfam" id="PF20194">
    <property type="entry name" value="DUF6557"/>
    <property type="match status" value="1"/>
</dbReference>
<protein>
    <submittedName>
        <fullName evidence="1">DUF6557 family protein</fullName>
    </submittedName>
</protein>
<name>A0AAU7DRI2_9MICO</name>
<organism evidence="1">
    <name type="scientific">Jonesiaceae bacterium BS-20</name>
    <dbReference type="NCBI Taxonomy" id="3120821"/>
    <lineage>
        <taxon>Bacteria</taxon>
        <taxon>Bacillati</taxon>
        <taxon>Actinomycetota</taxon>
        <taxon>Actinomycetes</taxon>
        <taxon>Micrococcales</taxon>
        <taxon>Jonesiaceae</taxon>
    </lineage>
</organism>